<dbReference type="Proteomes" id="UP000266313">
    <property type="component" value="Chromosome"/>
</dbReference>
<gene>
    <name evidence="1" type="ORF">sS8_4228</name>
</gene>
<name>A0A250KWU7_9GAMM</name>
<accession>A0A250KWU7</accession>
<reference evidence="1 2" key="1">
    <citation type="submission" date="2016-12" db="EMBL/GenBank/DDBJ databases">
        <title>Genome sequencing of Methylocaldum marinum.</title>
        <authorList>
            <person name="Takeuchi M."/>
            <person name="Kamagata Y."/>
            <person name="Hiraoka S."/>
            <person name="Oshima K."/>
            <person name="Hattori M."/>
            <person name="Iwasaki W."/>
        </authorList>
    </citation>
    <scope>NUCLEOTIDE SEQUENCE [LARGE SCALE GENOMIC DNA]</scope>
    <source>
        <strain evidence="1 2">S8</strain>
    </source>
</reference>
<dbReference type="AlphaFoldDB" id="A0A250KWU7"/>
<dbReference type="RefSeq" id="WP_145986631.1">
    <property type="nucleotide sequence ID" value="NZ_AP017928.1"/>
</dbReference>
<organism evidence="1 2">
    <name type="scientific">Methylocaldum marinum</name>
    <dbReference type="NCBI Taxonomy" id="1432792"/>
    <lineage>
        <taxon>Bacteria</taxon>
        <taxon>Pseudomonadati</taxon>
        <taxon>Pseudomonadota</taxon>
        <taxon>Gammaproteobacteria</taxon>
        <taxon>Methylococcales</taxon>
        <taxon>Methylococcaceae</taxon>
        <taxon>Methylocaldum</taxon>
    </lineage>
</organism>
<dbReference type="EMBL" id="AP017928">
    <property type="protein sequence ID" value="BBA36158.1"/>
    <property type="molecule type" value="Genomic_DNA"/>
</dbReference>
<keyword evidence="2" id="KW-1185">Reference proteome</keyword>
<proteinExistence type="predicted"/>
<sequence>MLQLTDSERQALEALSRSRLRLEADQARATLLSAEGWSSAAVAEVVAARAEGLRVRHSPWRPGHRGERTLAELERILDAPRAASGKTGSVLTFQH</sequence>
<dbReference type="KEGG" id="mmai:sS8_4228"/>
<evidence type="ECO:0000313" key="1">
    <source>
        <dbReference type="EMBL" id="BBA36158.1"/>
    </source>
</evidence>
<evidence type="ECO:0000313" key="2">
    <source>
        <dbReference type="Proteomes" id="UP000266313"/>
    </source>
</evidence>
<protein>
    <submittedName>
        <fullName evidence="1">Putative transposase</fullName>
    </submittedName>
</protein>